<sequence length="145" mass="15009">MSLCPVLEADRLDALSISNCPEVGVVSVHNALSFPKGGVPSQCSSSEHLCGSLDVLSCDANSGDSVEFDAIPPRVTQIRDLSRSVSLPRADVGFSLLLGSSVLPPVSNVDSPNCGLGIPPPDADEFPTVDSVDQSSEATPFKALD</sequence>
<dbReference type="Proteomes" id="UP001279734">
    <property type="component" value="Unassembled WGS sequence"/>
</dbReference>
<evidence type="ECO:0000313" key="3">
    <source>
        <dbReference type="Proteomes" id="UP001279734"/>
    </source>
</evidence>
<organism evidence="2 3">
    <name type="scientific">Nepenthes gracilis</name>
    <name type="common">Slender pitcher plant</name>
    <dbReference type="NCBI Taxonomy" id="150966"/>
    <lineage>
        <taxon>Eukaryota</taxon>
        <taxon>Viridiplantae</taxon>
        <taxon>Streptophyta</taxon>
        <taxon>Embryophyta</taxon>
        <taxon>Tracheophyta</taxon>
        <taxon>Spermatophyta</taxon>
        <taxon>Magnoliopsida</taxon>
        <taxon>eudicotyledons</taxon>
        <taxon>Gunneridae</taxon>
        <taxon>Pentapetalae</taxon>
        <taxon>Caryophyllales</taxon>
        <taxon>Nepenthaceae</taxon>
        <taxon>Nepenthes</taxon>
    </lineage>
</organism>
<evidence type="ECO:0000313" key="2">
    <source>
        <dbReference type="EMBL" id="GMH16930.1"/>
    </source>
</evidence>
<proteinExistence type="predicted"/>
<feature type="region of interest" description="Disordered" evidence="1">
    <location>
        <begin position="115"/>
        <end position="145"/>
    </location>
</feature>
<accession>A0AAD3SU20</accession>
<dbReference type="EMBL" id="BSYO01000017">
    <property type="protein sequence ID" value="GMH16930.1"/>
    <property type="molecule type" value="Genomic_DNA"/>
</dbReference>
<reference evidence="2" key="1">
    <citation type="submission" date="2023-05" db="EMBL/GenBank/DDBJ databases">
        <title>Nepenthes gracilis genome sequencing.</title>
        <authorList>
            <person name="Fukushima K."/>
        </authorList>
    </citation>
    <scope>NUCLEOTIDE SEQUENCE</scope>
    <source>
        <strain evidence="2">SING2019-196</strain>
    </source>
</reference>
<gene>
    <name evidence="2" type="ORF">Nepgr_018771</name>
</gene>
<evidence type="ECO:0000256" key="1">
    <source>
        <dbReference type="SAM" id="MobiDB-lite"/>
    </source>
</evidence>
<keyword evidence="3" id="KW-1185">Reference proteome</keyword>
<comment type="caution">
    <text evidence="2">The sequence shown here is derived from an EMBL/GenBank/DDBJ whole genome shotgun (WGS) entry which is preliminary data.</text>
</comment>
<name>A0AAD3SU20_NEPGR</name>
<protein>
    <submittedName>
        <fullName evidence="2">Uncharacterized protein</fullName>
    </submittedName>
</protein>
<dbReference type="AlphaFoldDB" id="A0AAD3SU20"/>